<keyword evidence="2" id="KW-1185">Reference proteome</keyword>
<dbReference type="Pfam" id="PF03646">
    <property type="entry name" value="FlaG"/>
    <property type="match status" value="1"/>
</dbReference>
<evidence type="ECO:0000313" key="1">
    <source>
        <dbReference type="EMBL" id="MBL4952932.1"/>
    </source>
</evidence>
<dbReference type="PANTHER" id="PTHR37166:SF1">
    <property type="entry name" value="PROTEIN FLAG"/>
    <property type="match status" value="1"/>
</dbReference>
<dbReference type="Proteomes" id="UP000623967">
    <property type="component" value="Unassembled WGS sequence"/>
</dbReference>
<evidence type="ECO:0000313" key="2">
    <source>
        <dbReference type="Proteomes" id="UP000623967"/>
    </source>
</evidence>
<protein>
    <submittedName>
        <fullName evidence="1">Flagellar protein FlaG</fullName>
    </submittedName>
</protein>
<dbReference type="NCBIfam" id="NF005834">
    <property type="entry name" value="PRK07738.1"/>
    <property type="match status" value="1"/>
</dbReference>
<organism evidence="1 2">
    <name type="scientific">Neobacillus paridis</name>
    <dbReference type="NCBI Taxonomy" id="2803862"/>
    <lineage>
        <taxon>Bacteria</taxon>
        <taxon>Bacillati</taxon>
        <taxon>Bacillota</taxon>
        <taxon>Bacilli</taxon>
        <taxon>Bacillales</taxon>
        <taxon>Bacillaceae</taxon>
        <taxon>Neobacillus</taxon>
    </lineage>
</organism>
<dbReference type="PANTHER" id="PTHR37166">
    <property type="entry name" value="PROTEIN FLAG"/>
    <property type="match status" value="1"/>
</dbReference>
<dbReference type="InterPro" id="IPR005186">
    <property type="entry name" value="FlaG"/>
</dbReference>
<keyword evidence="1" id="KW-0282">Flagellum</keyword>
<accession>A0ABS1TNV7</accession>
<comment type="caution">
    <text evidence="1">The sequence shown here is derived from an EMBL/GenBank/DDBJ whole genome shotgun (WGS) entry which is preliminary data.</text>
</comment>
<sequence length="115" mass="13357">MLDKISNQTPSTDLQVKQIDQVPKVKVVTAEKQEQPQQDVLTKEKTEKVIKSMNDFLKESNSHLKFQFHEKLKEYYVTIVDDETNEVIKEIPPKKMLDMYAAMTDFLGLLVDKKA</sequence>
<dbReference type="InterPro" id="IPR035924">
    <property type="entry name" value="FlaG-like_sf"/>
</dbReference>
<keyword evidence="1" id="KW-0966">Cell projection</keyword>
<keyword evidence="1" id="KW-0969">Cilium</keyword>
<dbReference type="SUPFAM" id="SSF160214">
    <property type="entry name" value="FlaG-like"/>
    <property type="match status" value="1"/>
</dbReference>
<gene>
    <name evidence="1" type="primary">flaG</name>
    <name evidence="1" type="ORF">JK635_11985</name>
</gene>
<dbReference type="Gene3D" id="3.30.160.170">
    <property type="entry name" value="FlaG-like"/>
    <property type="match status" value="1"/>
</dbReference>
<dbReference type="EMBL" id="JAESWB010000168">
    <property type="protein sequence ID" value="MBL4952932.1"/>
    <property type="molecule type" value="Genomic_DNA"/>
</dbReference>
<proteinExistence type="predicted"/>
<name>A0ABS1TNV7_9BACI</name>
<dbReference type="RefSeq" id="WP_202654155.1">
    <property type="nucleotide sequence ID" value="NZ_JAESWB010000168.1"/>
</dbReference>
<reference evidence="1 2" key="1">
    <citation type="submission" date="2021-01" db="EMBL/GenBank/DDBJ databases">
        <title>Genome public.</title>
        <authorList>
            <person name="Liu C."/>
            <person name="Sun Q."/>
        </authorList>
    </citation>
    <scope>NUCLEOTIDE SEQUENCE [LARGE SCALE GENOMIC DNA]</scope>
    <source>
        <strain evidence="1 2">YIM B02564</strain>
    </source>
</reference>